<keyword evidence="7 8" id="KW-0030">Aminoacyl-tRNA synthetase</keyword>
<dbReference type="SUPFAM" id="SSF52374">
    <property type="entry name" value="Nucleotidylyl transferase"/>
    <property type="match status" value="1"/>
</dbReference>
<gene>
    <name evidence="11" type="primary">gltX_2</name>
    <name evidence="8" type="synonym">gltX</name>
    <name evidence="11" type="ORF">NUTIK01_19750</name>
</gene>
<evidence type="ECO:0000256" key="4">
    <source>
        <dbReference type="ARBA" id="ARBA00022741"/>
    </source>
</evidence>
<dbReference type="InterPro" id="IPR004527">
    <property type="entry name" value="Glu-tRNA-ligase_bac/mito"/>
</dbReference>
<accession>A0ABQ6P7J0</accession>
<dbReference type="Pfam" id="PF19269">
    <property type="entry name" value="Anticodon_2"/>
    <property type="match status" value="1"/>
</dbReference>
<dbReference type="GO" id="GO:0016874">
    <property type="term" value="F:ligase activity"/>
    <property type="evidence" value="ECO:0007669"/>
    <property type="project" value="UniProtKB-KW"/>
</dbReference>
<dbReference type="InterPro" id="IPR014729">
    <property type="entry name" value="Rossmann-like_a/b/a_fold"/>
</dbReference>
<feature type="binding site" evidence="8">
    <location>
        <position position="243"/>
    </location>
    <ligand>
        <name>ATP</name>
        <dbReference type="ChEBI" id="CHEBI:30616"/>
    </ligand>
</feature>
<comment type="subcellular location">
    <subcellularLocation>
        <location evidence="8">Cytoplasm</location>
    </subcellularLocation>
</comment>
<dbReference type="InterPro" id="IPR000924">
    <property type="entry name" value="Glu/Gln-tRNA-synth"/>
</dbReference>
<dbReference type="InterPro" id="IPR020058">
    <property type="entry name" value="Glu/Gln-tRNA-synth_Ib_cat-dom"/>
</dbReference>
<keyword evidence="5 8" id="KW-0067">ATP-binding</keyword>
<comment type="catalytic activity">
    <reaction evidence="8">
        <text>tRNA(Glu) + L-glutamate + ATP = L-glutamyl-tRNA(Glu) + AMP + diphosphate</text>
        <dbReference type="Rhea" id="RHEA:23540"/>
        <dbReference type="Rhea" id="RHEA-COMP:9663"/>
        <dbReference type="Rhea" id="RHEA-COMP:9680"/>
        <dbReference type="ChEBI" id="CHEBI:29985"/>
        <dbReference type="ChEBI" id="CHEBI:30616"/>
        <dbReference type="ChEBI" id="CHEBI:33019"/>
        <dbReference type="ChEBI" id="CHEBI:78442"/>
        <dbReference type="ChEBI" id="CHEBI:78520"/>
        <dbReference type="ChEBI" id="CHEBI:456215"/>
        <dbReference type="EC" id="6.1.1.17"/>
    </reaction>
</comment>
<dbReference type="EMBL" id="BTFW01000001">
    <property type="protein sequence ID" value="GMM61198.1"/>
    <property type="molecule type" value="Genomic_DNA"/>
</dbReference>
<evidence type="ECO:0000256" key="6">
    <source>
        <dbReference type="ARBA" id="ARBA00022917"/>
    </source>
</evidence>
<sequence length="441" mass="48411">MTVVTRFAPSPTGKLHVGNIRTALHNWLLAQKHGGRFLLRIDDTDAQRSREEHVEAIRADLAWLGLHPEGEERQSARFAIYEEAFERLIADGRLYRCYETAQELDLKRKILLGRGLPPIYDRAALSLTAADHEARAAAGDRPHWRFKLDHETPITWDDGIRGPQQFDPRQMSDPVVRRADGSWLYMLPSAIDDVAMGITDVLRGEDHVSNTATQVQMFEALGASPPRFAHEALLTGTEGKLSKRLGSLGVADLREAGIEPEALVALLARLGTSDPVDPALGAAQLAASFDLAHFGRAPARFDEAELARVNAAVVHRLPYARVAHLLPHGMGEAAWEAIRPNLAHIGEAADWWQVIRGPVTPPAFDAETRAFLDAAAQVAETLDWSDPWPALTGALKEATGRKGKALFLPLRQALTAMDHGPDMKALLPLIAREEAIARLKA</sequence>
<dbReference type="RefSeq" id="WP_317974908.1">
    <property type="nucleotide sequence ID" value="NZ_BTFW01000001.1"/>
</dbReference>
<dbReference type="InterPro" id="IPR045462">
    <property type="entry name" value="aa-tRNA-synth_I_cd-bd"/>
</dbReference>
<dbReference type="EC" id="6.1.1.17" evidence="8"/>
<dbReference type="InterPro" id="IPR049940">
    <property type="entry name" value="GluQ/Sye"/>
</dbReference>
<dbReference type="InterPro" id="IPR001412">
    <property type="entry name" value="aa-tRNA-synth_I_CS"/>
</dbReference>
<feature type="domain" description="Glutamyl/glutaminyl-tRNA synthetase class Ib catalytic" evidence="9">
    <location>
        <begin position="3"/>
        <end position="305"/>
    </location>
</feature>
<dbReference type="PANTHER" id="PTHR43311">
    <property type="entry name" value="GLUTAMATE--TRNA LIGASE"/>
    <property type="match status" value="1"/>
</dbReference>
<evidence type="ECO:0000256" key="7">
    <source>
        <dbReference type="ARBA" id="ARBA00023146"/>
    </source>
</evidence>
<evidence type="ECO:0000313" key="11">
    <source>
        <dbReference type="EMBL" id="GMM61198.1"/>
    </source>
</evidence>
<feature type="domain" description="Aminoacyl-tRNA synthetase class I anticodon-binding" evidence="10">
    <location>
        <begin position="365"/>
        <end position="440"/>
    </location>
</feature>
<dbReference type="InterPro" id="IPR020751">
    <property type="entry name" value="aa-tRNA-synth_I_codon-bd_sub2"/>
</dbReference>
<dbReference type="SUPFAM" id="SSF48163">
    <property type="entry name" value="An anticodon-binding domain of class I aminoacyl-tRNA synthetases"/>
    <property type="match status" value="1"/>
</dbReference>
<dbReference type="PANTHER" id="PTHR43311:SF2">
    <property type="entry name" value="GLUTAMATE--TRNA LIGASE, MITOCHONDRIAL-RELATED"/>
    <property type="match status" value="1"/>
</dbReference>
<dbReference type="PROSITE" id="PS00178">
    <property type="entry name" value="AA_TRNA_LIGASE_I"/>
    <property type="match status" value="1"/>
</dbReference>
<dbReference type="InterPro" id="IPR008925">
    <property type="entry name" value="aa_tRNA-synth_I_cd-bd_sf"/>
</dbReference>
<dbReference type="NCBIfam" id="TIGR00464">
    <property type="entry name" value="gltX_bact"/>
    <property type="match status" value="1"/>
</dbReference>
<feature type="short sequence motif" description="'KMSKS' region" evidence="8">
    <location>
        <begin position="240"/>
        <end position="244"/>
    </location>
</feature>
<comment type="function">
    <text evidence="8">Catalyzes the attachment of glutamate to tRNA(Glu) in a two-step reaction: glutamate is first activated by ATP to form Glu-AMP and then transferred to the acceptor end of tRNA(Glu).</text>
</comment>
<comment type="subunit">
    <text evidence="8">Monomer.</text>
</comment>
<comment type="similarity">
    <text evidence="1 8">Belongs to the class-I aminoacyl-tRNA synthetase family. Glutamate--tRNA ligase type 1 subfamily.</text>
</comment>
<evidence type="ECO:0000256" key="5">
    <source>
        <dbReference type="ARBA" id="ARBA00022840"/>
    </source>
</evidence>
<evidence type="ECO:0000256" key="3">
    <source>
        <dbReference type="ARBA" id="ARBA00022598"/>
    </source>
</evidence>
<dbReference type="Gene3D" id="3.40.50.620">
    <property type="entry name" value="HUPs"/>
    <property type="match status" value="1"/>
</dbReference>
<evidence type="ECO:0000259" key="10">
    <source>
        <dbReference type="Pfam" id="PF19269"/>
    </source>
</evidence>
<dbReference type="Proteomes" id="UP001187221">
    <property type="component" value="Unassembled WGS sequence"/>
</dbReference>
<organism evidence="11 12">
    <name type="scientific">Novosphingobium pituita</name>
    <dbReference type="NCBI Taxonomy" id="3056842"/>
    <lineage>
        <taxon>Bacteria</taxon>
        <taxon>Pseudomonadati</taxon>
        <taxon>Pseudomonadota</taxon>
        <taxon>Alphaproteobacteria</taxon>
        <taxon>Sphingomonadales</taxon>
        <taxon>Sphingomonadaceae</taxon>
        <taxon>Novosphingobium</taxon>
    </lineage>
</organism>
<dbReference type="PRINTS" id="PR00987">
    <property type="entry name" value="TRNASYNTHGLU"/>
</dbReference>
<keyword evidence="4 8" id="KW-0547">Nucleotide-binding</keyword>
<comment type="caution">
    <text evidence="8">Lacks conserved residue(s) required for the propagation of feature annotation.</text>
</comment>
<evidence type="ECO:0000256" key="1">
    <source>
        <dbReference type="ARBA" id="ARBA00007894"/>
    </source>
</evidence>
<keyword evidence="6 8" id="KW-0648">Protein biosynthesis</keyword>
<proteinExistence type="inferred from homology"/>
<evidence type="ECO:0000256" key="2">
    <source>
        <dbReference type="ARBA" id="ARBA00022490"/>
    </source>
</evidence>
<name>A0ABQ6P7J0_9SPHN</name>
<comment type="caution">
    <text evidence="11">The sequence shown here is derived from an EMBL/GenBank/DDBJ whole genome shotgun (WGS) entry which is preliminary data.</text>
</comment>
<evidence type="ECO:0000259" key="9">
    <source>
        <dbReference type="Pfam" id="PF00749"/>
    </source>
</evidence>
<evidence type="ECO:0000313" key="12">
    <source>
        <dbReference type="Proteomes" id="UP001187221"/>
    </source>
</evidence>
<keyword evidence="2 8" id="KW-0963">Cytoplasm</keyword>
<protein>
    <recommendedName>
        <fullName evidence="8">Glutamate--tRNA ligase</fullName>
        <ecNumber evidence="8">6.1.1.17</ecNumber>
    </recommendedName>
    <alternativeName>
        <fullName evidence="8">Glutamyl-tRNA synthetase</fullName>
        <shortName evidence="8">GluRS</shortName>
    </alternativeName>
</protein>
<dbReference type="Gene3D" id="1.10.10.350">
    <property type="match status" value="1"/>
</dbReference>
<keyword evidence="3 8" id="KW-0436">Ligase</keyword>
<evidence type="ECO:0000256" key="8">
    <source>
        <dbReference type="HAMAP-Rule" id="MF_00022"/>
    </source>
</evidence>
<dbReference type="HAMAP" id="MF_00022">
    <property type="entry name" value="Glu_tRNA_synth_type1"/>
    <property type="match status" value="1"/>
</dbReference>
<keyword evidence="12" id="KW-1185">Reference proteome</keyword>
<dbReference type="Pfam" id="PF00749">
    <property type="entry name" value="tRNA-synt_1c"/>
    <property type="match status" value="1"/>
</dbReference>
<feature type="short sequence motif" description="'HIGH' region" evidence="8">
    <location>
        <begin position="9"/>
        <end position="19"/>
    </location>
</feature>
<reference evidence="11 12" key="1">
    <citation type="submission" date="2023-06" db="EMBL/GenBank/DDBJ databases">
        <title>Draft genome sequence of Novosphingobium sp. strain IK01.</title>
        <authorList>
            <person name="Hatamoto M."/>
            <person name="Ikarashi T."/>
            <person name="Yamaguchi T."/>
        </authorList>
    </citation>
    <scope>NUCLEOTIDE SEQUENCE [LARGE SCALE GENOMIC DNA]</scope>
    <source>
        <strain evidence="11 12">IK01</strain>
    </source>
</reference>